<dbReference type="InterPro" id="IPR045851">
    <property type="entry name" value="AMP-bd_C_sf"/>
</dbReference>
<dbReference type="PANTHER" id="PTHR44845:SF6">
    <property type="entry name" value="BETA-ALANINE-ACTIVATING ENZYME"/>
    <property type="match status" value="1"/>
</dbReference>
<feature type="domain" description="Thioester reductase (TE)" evidence="4">
    <location>
        <begin position="686"/>
        <end position="922"/>
    </location>
</feature>
<gene>
    <name evidence="6" type="ORF">GPJ59_32295</name>
</gene>
<dbReference type="InterPro" id="IPR010071">
    <property type="entry name" value="AA_adenyl_dom"/>
</dbReference>
<name>A0ABS6ZF98_9ACTN</name>
<proteinExistence type="predicted"/>
<dbReference type="InterPro" id="IPR036736">
    <property type="entry name" value="ACP-like_sf"/>
</dbReference>
<feature type="domain" description="AMP-binding enzyme C-terminal" evidence="5">
    <location>
        <begin position="451"/>
        <end position="528"/>
    </location>
</feature>
<evidence type="ECO:0000313" key="7">
    <source>
        <dbReference type="Proteomes" id="UP000812013"/>
    </source>
</evidence>
<evidence type="ECO:0000259" key="5">
    <source>
        <dbReference type="Pfam" id="PF13193"/>
    </source>
</evidence>
<dbReference type="Pfam" id="PF00501">
    <property type="entry name" value="AMP-binding"/>
    <property type="match status" value="1"/>
</dbReference>
<dbReference type="InterPro" id="IPR013120">
    <property type="entry name" value="FAR_NAD-bd"/>
</dbReference>
<organism evidence="6 7">
    <name type="scientific">Streptomyces bambusae</name>
    <dbReference type="NCBI Taxonomy" id="1550616"/>
    <lineage>
        <taxon>Bacteria</taxon>
        <taxon>Bacillati</taxon>
        <taxon>Actinomycetota</taxon>
        <taxon>Actinomycetes</taxon>
        <taxon>Kitasatosporales</taxon>
        <taxon>Streptomycetaceae</taxon>
        <taxon>Streptomyces</taxon>
    </lineage>
</organism>
<keyword evidence="2" id="KW-0597">Phosphoprotein</keyword>
<evidence type="ECO:0000259" key="4">
    <source>
        <dbReference type="Pfam" id="PF07993"/>
    </source>
</evidence>
<dbReference type="PANTHER" id="PTHR44845">
    <property type="entry name" value="CARRIER DOMAIN-CONTAINING PROTEIN"/>
    <property type="match status" value="1"/>
</dbReference>
<dbReference type="InterPro" id="IPR025110">
    <property type="entry name" value="AMP-bd_C"/>
</dbReference>
<keyword evidence="1" id="KW-0596">Phosphopantetheine</keyword>
<protein>
    <submittedName>
        <fullName evidence="6">Amino acid adenylation domain-containing protein</fullName>
    </submittedName>
</protein>
<dbReference type="SUPFAM" id="SSF56801">
    <property type="entry name" value="Acetyl-CoA synthetase-like"/>
    <property type="match status" value="1"/>
</dbReference>
<sequence length="1063" mass="112124">MVVDGMVAQPAASAAPAGREAYGRPLGELFLARAQEHAERLAIDVPGGRRYTYAELARQVTRFAAGVRALGAAPGTVVAVAGSRSAEACVALLGVVCAGAAYLPLDQSLPAARAAGMLQDGAAVAVVRLPGAASAAAPVPTWDYEQVLQAGSAAGPAGAGPFPGGPDGTGEDVDTPAYVMFTSGTTGRPKAVAVPRRGLVRLAVDNGFLDVRPTDRVLHAATLSFDASVLEMWPALLNGACLVPADSTLLLAPYALHEFLGAQRISVMFATTSVFHHIAQERPETFAGLRYVLTGGEALRPDAARRVLELGRPDHLVNAYGPTEAACVATAHQVEHVPAGATGVPIGRAISDTLCLVLREDGTEAGPGEEGELCIGGPAVAAGYLNNAAESARRFVTLDTLDTPDRDAGGEAVRVYRTGDFVRQLPDGLLEFCGRRDDQVKVRGFRIELGEITDALAAHPAVTDCVVLPREDGATRSLALYAATGPDGAGPRPTAQDLRAHLAARLPAFMVPAHITVLEQLPLAANGKVDRAALLAPAPAEAAAPAAAAAVDHAAGATVAEVVARIWADTLPQGAADDADGDDAGGDDDFFARGGNSLTASTLVRLVQDALSIGGSHSYRLVGELLMQPSRKAFTAAVEATVRGLPATSRPAAADRWLPDLDRPVPPVLTTAEPRPGWQRPRHVLLTGATGFLGAHLLRELLDRTGAEIHLLVRGHDEEHARVRLARAQARHGIERRLPHERIRIHLGDLAAPRLGLGEAAYADLAGLVDVVHHCGADVNFLYPYEQLRPANVDGTAEVIALAAARAVPVHFVSTIGVVHGFGAAGVRRVEEDTPLDHVELLSMGYTESKWVAEQLLRKAALAGLPAAVYRPHEITGDTRSHVWDSGAALCELFRLVCEMGLAPDLPVALNFVPVDHAAAAIVHLALHQEAQGQTYHLTNPREALLEDLVERLRVHGHRIDTVPYRAWTQAMTAHLADRPGHPFTPFAPRFTTLAAGGDLTLEEMCATTYFPELGRDRIERDLAGSGLVCPPVDAGLLDRYIRYFHASGFIPEPAPRDRSGRP</sequence>
<dbReference type="Gene3D" id="1.10.1200.10">
    <property type="entry name" value="ACP-like"/>
    <property type="match status" value="1"/>
</dbReference>
<dbReference type="CDD" id="cd05235">
    <property type="entry name" value="SDR_e1"/>
    <property type="match status" value="1"/>
</dbReference>
<dbReference type="SUPFAM" id="SSF47336">
    <property type="entry name" value="ACP-like"/>
    <property type="match status" value="1"/>
</dbReference>
<keyword evidence="7" id="KW-1185">Reference proteome</keyword>
<dbReference type="EMBL" id="WTFF01000393">
    <property type="protein sequence ID" value="MBW5486416.1"/>
    <property type="molecule type" value="Genomic_DNA"/>
</dbReference>
<dbReference type="Proteomes" id="UP000812013">
    <property type="component" value="Unassembled WGS sequence"/>
</dbReference>
<dbReference type="Gene3D" id="3.40.50.980">
    <property type="match status" value="2"/>
</dbReference>
<dbReference type="InterPro" id="IPR010080">
    <property type="entry name" value="Thioester_reductase-like_dom"/>
</dbReference>
<dbReference type="InterPro" id="IPR000873">
    <property type="entry name" value="AMP-dep_synth/lig_dom"/>
</dbReference>
<dbReference type="Gene3D" id="2.30.38.10">
    <property type="entry name" value="Luciferase, Domain 3"/>
    <property type="match status" value="1"/>
</dbReference>
<dbReference type="Gene3D" id="3.40.50.720">
    <property type="entry name" value="NAD(P)-binding Rossmann-like Domain"/>
    <property type="match status" value="1"/>
</dbReference>
<dbReference type="PROSITE" id="PS00455">
    <property type="entry name" value="AMP_BINDING"/>
    <property type="match status" value="1"/>
</dbReference>
<dbReference type="Gene3D" id="3.30.300.30">
    <property type="match status" value="1"/>
</dbReference>
<evidence type="ECO:0000256" key="1">
    <source>
        <dbReference type="ARBA" id="ARBA00022450"/>
    </source>
</evidence>
<dbReference type="RefSeq" id="WP_219671486.1">
    <property type="nucleotide sequence ID" value="NZ_WTFF01000393.1"/>
</dbReference>
<dbReference type="InterPro" id="IPR020845">
    <property type="entry name" value="AMP-binding_CS"/>
</dbReference>
<dbReference type="Pfam" id="PF13193">
    <property type="entry name" value="AMP-binding_C"/>
    <property type="match status" value="1"/>
</dbReference>
<evidence type="ECO:0000313" key="6">
    <source>
        <dbReference type="EMBL" id="MBW5486416.1"/>
    </source>
</evidence>
<evidence type="ECO:0000259" key="3">
    <source>
        <dbReference type="Pfam" id="PF00501"/>
    </source>
</evidence>
<dbReference type="NCBIfam" id="TIGR01746">
    <property type="entry name" value="Thioester-redct"/>
    <property type="match status" value="1"/>
</dbReference>
<dbReference type="Pfam" id="PF07993">
    <property type="entry name" value="NAD_binding_4"/>
    <property type="match status" value="1"/>
</dbReference>
<evidence type="ECO:0000256" key="2">
    <source>
        <dbReference type="ARBA" id="ARBA00022553"/>
    </source>
</evidence>
<dbReference type="NCBIfam" id="TIGR01733">
    <property type="entry name" value="AA-adenyl-dom"/>
    <property type="match status" value="1"/>
</dbReference>
<accession>A0ABS6ZF98</accession>
<feature type="domain" description="AMP-dependent synthetase/ligase" evidence="3">
    <location>
        <begin position="32"/>
        <end position="385"/>
    </location>
</feature>
<dbReference type="InterPro" id="IPR036291">
    <property type="entry name" value="NAD(P)-bd_dom_sf"/>
</dbReference>
<dbReference type="SUPFAM" id="SSF51735">
    <property type="entry name" value="NAD(P)-binding Rossmann-fold domains"/>
    <property type="match status" value="1"/>
</dbReference>
<reference evidence="6 7" key="1">
    <citation type="submission" date="2019-12" db="EMBL/GenBank/DDBJ databases">
        <title>Genome sequence of Streptomyces bambusae.</title>
        <authorList>
            <person name="Bansal K."/>
            <person name="Choksket S."/>
            <person name="Korpole S."/>
            <person name="Patil P.B."/>
        </authorList>
    </citation>
    <scope>NUCLEOTIDE SEQUENCE [LARGE SCALE GENOMIC DNA]</scope>
    <source>
        <strain evidence="6 7">SK60</strain>
    </source>
</reference>
<comment type="caution">
    <text evidence="6">The sequence shown here is derived from an EMBL/GenBank/DDBJ whole genome shotgun (WGS) entry which is preliminary data.</text>
</comment>